<name>A0A2J0L4D8_9BACT</name>
<dbReference type="AlphaFoldDB" id="A0A2J0L4D8"/>
<evidence type="ECO:0000313" key="2">
    <source>
        <dbReference type="Proteomes" id="UP000230052"/>
    </source>
</evidence>
<proteinExistence type="predicted"/>
<comment type="caution">
    <text evidence="1">The sequence shown here is derived from an EMBL/GenBank/DDBJ whole genome shotgun (WGS) entry which is preliminary data.</text>
</comment>
<organism evidence="1 2">
    <name type="scientific">Candidatus Aquitaenariimonas noxiae</name>
    <dbReference type="NCBI Taxonomy" id="1974741"/>
    <lineage>
        <taxon>Bacteria</taxon>
        <taxon>Pseudomonadati</taxon>
        <taxon>Candidatus Omnitrophota</taxon>
        <taxon>Candidatus Aquitaenariimonas</taxon>
    </lineage>
</organism>
<evidence type="ECO:0000313" key="1">
    <source>
        <dbReference type="EMBL" id="PIU42166.1"/>
    </source>
</evidence>
<dbReference type="EMBL" id="PEWV01000017">
    <property type="protein sequence ID" value="PIU42166.1"/>
    <property type="molecule type" value="Genomic_DNA"/>
</dbReference>
<gene>
    <name evidence="1" type="ORF">COS99_01755</name>
</gene>
<reference evidence="1 2" key="1">
    <citation type="submission" date="2017-09" db="EMBL/GenBank/DDBJ databases">
        <title>Depth-based differentiation of microbial function through sediment-hosted aquifers and enrichment of novel symbionts in the deep terrestrial subsurface.</title>
        <authorList>
            <person name="Probst A.J."/>
            <person name="Ladd B."/>
            <person name="Jarett J.K."/>
            <person name="Geller-Mcgrath D.E."/>
            <person name="Sieber C.M."/>
            <person name="Emerson J.B."/>
            <person name="Anantharaman K."/>
            <person name="Thomas B.C."/>
            <person name="Malmstrom R."/>
            <person name="Stieglmeier M."/>
            <person name="Klingl A."/>
            <person name="Woyke T."/>
            <person name="Ryan C.M."/>
            <person name="Banfield J.F."/>
        </authorList>
    </citation>
    <scope>NUCLEOTIDE SEQUENCE [LARGE SCALE GENOMIC DNA]</scope>
    <source>
        <strain evidence="1">CG07_land_8_20_14_0_80_42_15</strain>
    </source>
</reference>
<accession>A0A2J0L4D8</accession>
<dbReference type="Proteomes" id="UP000230052">
    <property type="component" value="Unassembled WGS sequence"/>
</dbReference>
<sequence length="176" mass="21323">MAKRRTIIRELFIILIAIFFIFESTGCETIQKKFVRKNKETKPIEKYYELEKYSREPSDVVYKRHYIYWKTWQEELINRISEDNYKKNMRCSSEIVSNLEDMQRYLVKEKAKELEPYINKMRDIAKELDNRLLGFAKKNQIKSMLEKTYREIKREFSYAKVGNYIVADTNAQPDSN</sequence>
<protein>
    <submittedName>
        <fullName evidence="1">Uncharacterized protein</fullName>
    </submittedName>
</protein>